<accession>A0ABT5ICZ8</accession>
<reference evidence="1 2" key="1">
    <citation type="submission" date="2023-01" db="EMBL/GenBank/DDBJ databases">
        <title>Novel species of the genus Asticcacaulis isolated from rivers.</title>
        <authorList>
            <person name="Lu H."/>
        </authorList>
    </citation>
    <scope>NUCLEOTIDE SEQUENCE [LARGE SCALE GENOMIC DNA]</scope>
    <source>
        <strain evidence="1 2">DXS10W</strain>
    </source>
</reference>
<protein>
    <submittedName>
        <fullName evidence="1">Uncharacterized protein</fullName>
    </submittedName>
</protein>
<gene>
    <name evidence="1" type="ORF">PQU94_03405</name>
</gene>
<organism evidence="1 2">
    <name type="scientific">Asticcacaulis currens</name>
    <dbReference type="NCBI Taxonomy" id="2984210"/>
    <lineage>
        <taxon>Bacteria</taxon>
        <taxon>Pseudomonadati</taxon>
        <taxon>Pseudomonadota</taxon>
        <taxon>Alphaproteobacteria</taxon>
        <taxon>Caulobacterales</taxon>
        <taxon>Caulobacteraceae</taxon>
        <taxon>Asticcacaulis</taxon>
    </lineage>
</organism>
<sequence>MSDTSIARRGRDLRHLRYAEHFMIWALRTSVACSPRCRLLQREFVHAFGPDPAEGLTAFHGWLLALAKGRRRLEIGRPGLIELTRDEALLLSLQTAAQMSEAAHFTALGRFIMGGEPDAGLYSAASALMSLMDRRGHGLPVSVSMGREPPTALPCVGNRPQLKAV</sequence>
<evidence type="ECO:0000313" key="1">
    <source>
        <dbReference type="EMBL" id="MDC7693326.1"/>
    </source>
</evidence>
<comment type="caution">
    <text evidence="1">The sequence shown here is derived from an EMBL/GenBank/DDBJ whole genome shotgun (WGS) entry which is preliminary data.</text>
</comment>
<proteinExistence type="predicted"/>
<dbReference type="Proteomes" id="UP001216595">
    <property type="component" value="Unassembled WGS sequence"/>
</dbReference>
<evidence type="ECO:0000313" key="2">
    <source>
        <dbReference type="Proteomes" id="UP001216595"/>
    </source>
</evidence>
<keyword evidence="2" id="KW-1185">Reference proteome</keyword>
<name>A0ABT5ICZ8_9CAUL</name>
<dbReference type="RefSeq" id="WP_272740096.1">
    <property type="nucleotide sequence ID" value="NZ_JAQQKW010000002.1"/>
</dbReference>
<dbReference type="EMBL" id="JAQQKW010000002">
    <property type="protein sequence ID" value="MDC7693326.1"/>
    <property type="molecule type" value="Genomic_DNA"/>
</dbReference>